<evidence type="ECO:0000313" key="4">
    <source>
        <dbReference type="Proteomes" id="UP000242469"/>
    </source>
</evidence>
<feature type="signal peptide" evidence="2">
    <location>
        <begin position="1"/>
        <end position="24"/>
    </location>
</feature>
<protein>
    <recommendedName>
        <fullName evidence="5">Bacteriophage coat protein B</fullName>
    </recommendedName>
</protein>
<dbReference type="RefSeq" id="WP_091827763.1">
    <property type="nucleotide sequence ID" value="NZ_FNRJ01000019.1"/>
</dbReference>
<gene>
    <name evidence="3" type="ORF">SAMN02745729_11935</name>
</gene>
<dbReference type="Proteomes" id="UP000242469">
    <property type="component" value="Unassembled WGS sequence"/>
</dbReference>
<evidence type="ECO:0000256" key="1">
    <source>
        <dbReference type="SAM" id="Phobius"/>
    </source>
</evidence>
<reference evidence="4" key="1">
    <citation type="submission" date="2016-10" db="EMBL/GenBank/DDBJ databases">
        <authorList>
            <person name="Varghese N."/>
            <person name="Submissions S."/>
        </authorList>
    </citation>
    <scope>NUCLEOTIDE SEQUENCE [LARGE SCALE GENOMIC DNA]</scope>
    <source>
        <strain evidence="4">DSM 11526</strain>
    </source>
</reference>
<proteinExistence type="predicted"/>
<keyword evidence="1" id="KW-1133">Transmembrane helix</keyword>
<sequence>MKKSKWLKAGAVAGAVMSSAAANASVLTAESQASLEQIVGDITIVGGIIIGAAAVYASFRWVKRGIGM</sequence>
<dbReference type="AlphaFoldDB" id="A0A1H4GT12"/>
<dbReference type="STRING" id="1122198.SAMN02745729_11935"/>
<dbReference type="InterPro" id="IPR008020">
    <property type="entry name" value="G8P"/>
</dbReference>
<feature type="transmembrane region" description="Helical" evidence="1">
    <location>
        <begin position="38"/>
        <end position="59"/>
    </location>
</feature>
<keyword evidence="1" id="KW-0812">Transmembrane</keyword>
<evidence type="ECO:0000313" key="3">
    <source>
        <dbReference type="EMBL" id="SEB11998.1"/>
    </source>
</evidence>
<evidence type="ECO:0008006" key="5">
    <source>
        <dbReference type="Google" id="ProtNLM"/>
    </source>
</evidence>
<evidence type="ECO:0000256" key="2">
    <source>
        <dbReference type="SAM" id="SignalP"/>
    </source>
</evidence>
<keyword evidence="1" id="KW-0472">Membrane</keyword>
<keyword evidence="4" id="KW-1185">Reference proteome</keyword>
<organism evidence="3 4">
    <name type="scientific">Marinobacterium iners DSM 11526</name>
    <dbReference type="NCBI Taxonomy" id="1122198"/>
    <lineage>
        <taxon>Bacteria</taxon>
        <taxon>Pseudomonadati</taxon>
        <taxon>Pseudomonadota</taxon>
        <taxon>Gammaproteobacteria</taxon>
        <taxon>Oceanospirillales</taxon>
        <taxon>Oceanospirillaceae</taxon>
        <taxon>Marinobacterium</taxon>
    </lineage>
</organism>
<feature type="chain" id="PRO_5017273315" description="Bacteriophage coat protein B" evidence="2">
    <location>
        <begin position="25"/>
        <end position="68"/>
    </location>
</feature>
<dbReference type="Gene3D" id="1.20.5.440">
    <property type="entry name" value="ATP synthase delta/epsilon subunit, C-terminal domain"/>
    <property type="match status" value="1"/>
</dbReference>
<accession>A0A1H4GT12</accession>
<dbReference type="Pfam" id="PF05356">
    <property type="entry name" value="Phage_Coat_B"/>
    <property type="match status" value="1"/>
</dbReference>
<dbReference type="EMBL" id="FNRJ01000019">
    <property type="protein sequence ID" value="SEB11998.1"/>
    <property type="molecule type" value="Genomic_DNA"/>
</dbReference>
<name>A0A1H4GT12_9GAMM</name>
<keyword evidence="2" id="KW-0732">Signal</keyword>